<dbReference type="CDD" id="cd07377">
    <property type="entry name" value="WHTH_GntR"/>
    <property type="match status" value="1"/>
</dbReference>
<keyword evidence="2" id="KW-0238">DNA-binding</keyword>
<organism evidence="5 6">
    <name type="scientific">Paenibacillus agri</name>
    <dbReference type="NCBI Taxonomy" id="2744309"/>
    <lineage>
        <taxon>Bacteria</taxon>
        <taxon>Bacillati</taxon>
        <taxon>Bacillota</taxon>
        <taxon>Bacilli</taxon>
        <taxon>Bacillales</taxon>
        <taxon>Paenibacillaceae</taxon>
        <taxon>Paenibacillus</taxon>
    </lineage>
</organism>
<dbReference type="Proteomes" id="UP000564806">
    <property type="component" value="Unassembled WGS sequence"/>
</dbReference>
<proteinExistence type="predicted"/>
<dbReference type="GO" id="GO:0003700">
    <property type="term" value="F:DNA-binding transcription factor activity"/>
    <property type="evidence" value="ECO:0007669"/>
    <property type="project" value="InterPro"/>
</dbReference>
<dbReference type="Pfam" id="PF00392">
    <property type="entry name" value="GntR"/>
    <property type="match status" value="1"/>
</dbReference>
<dbReference type="InterPro" id="IPR011711">
    <property type="entry name" value="GntR_C"/>
</dbReference>
<evidence type="ECO:0000256" key="1">
    <source>
        <dbReference type="ARBA" id="ARBA00023015"/>
    </source>
</evidence>
<dbReference type="PANTHER" id="PTHR43537:SF47">
    <property type="entry name" value="REGULATORY PROTEIN GNTR HTH"/>
    <property type="match status" value="1"/>
</dbReference>
<dbReference type="Gene3D" id="1.20.120.530">
    <property type="entry name" value="GntR ligand-binding domain-like"/>
    <property type="match status" value="1"/>
</dbReference>
<dbReference type="SMART" id="SM00345">
    <property type="entry name" value="HTH_GNTR"/>
    <property type="match status" value="1"/>
</dbReference>
<name>A0A850EJG1_9BACL</name>
<dbReference type="SUPFAM" id="SSF46785">
    <property type="entry name" value="Winged helix' DNA-binding domain"/>
    <property type="match status" value="1"/>
</dbReference>
<dbReference type="Pfam" id="PF07729">
    <property type="entry name" value="FCD"/>
    <property type="match status" value="1"/>
</dbReference>
<dbReference type="PANTHER" id="PTHR43537">
    <property type="entry name" value="TRANSCRIPTIONAL REGULATOR, GNTR FAMILY"/>
    <property type="match status" value="1"/>
</dbReference>
<keyword evidence="6" id="KW-1185">Reference proteome</keyword>
<evidence type="ECO:0000313" key="6">
    <source>
        <dbReference type="Proteomes" id="UP000564806"/>
    </source>
</evidence>
<keyword evidence="1" id="KW-0805">Transcription regulation</keyword>
<dbReference type="PRINTS" id="PR00035">
    <property type="entry name" value="HTHGNTR"/>
</dbReference>
<evidence type="ECO:0000256" key="3">
    <source>
        <dbReference type="ARBA" id="ARBA00023163"/>
    </source>
</evidence>
<evidence type="ECO:0000256" key="2">
    <source>
        <dbReference type="ARBA" id="ARBA00023125"/>
    </source>
</evidence>
<dbReference type="EMBL" id="JABWCS010000206">
    <property type="protein sequence ID" value="NUU61068.1"/>
    <property type="molecule type" value="Genomic_DNA"/>
</dbReference>
<evidence type="ECO:0000259" key="4">
    <source>
        <dbReference type="PROSITE" id="PS50949"/>
    </source>
</evidence>
<dbReference type="PROSITE" id="PS50949">
    <property type="entry name" value="HTH_GNTR"/>
    <property type="match status" value="1"/>
</dbReference>
<dbReference type="SUPFAM" id="SSF48008">
    <property type="entry name" value="GntR ligand-binding domain-like"/>
    <property type="match status" value="1"/>
</dbReference>
<comment type="caution">
    <text evidence="5">The sequence shown here is derived from an EMBL/GenBank/DDBJ whole genome shotgun (WGS) entry which is preliminary data.</text>
</comment>
<dbReference type="AlphaFoldDB" id="A0A850EJG1"/>
<keyword evidence="3" id="KW-0804">Transcription</keyword>
<dbReference type="InterPro" id="IPR008920">
    <property type="entry name" value="TF_FadR/GntR_C"/>
</dbReference>
<dbReference type="GO" id="GO:0003677">
    <property type="term" value="F:DNA binding"/>
    <property type="evidence" value="ECO:0007669"/>
    <property type="project" value="UniProtKB-KW"/>
</dbReference>
<dbReference type="Gene3D" id="1.10.10.10">
    <property type="entry name" value="Winged helix-like DNA-binding domain superfamily/Winged helix DNA-binding domain"/>
    <property type="match status" value="1"/>
</dbReference>
<sequence length="247" mass="27650">MNEIVLGKITYTRGGGPISTYAGFKTVQRRKLVDEVLDQLQMLIGTGEYKNGDKLPAEPELMRLLGVGRSTIREAVKILVHAGLLEVRQGDGTYIRSSSTVMNGVRQTLAPHNYAQILEVRRILEIEVSGLAADRRSEEDLVRMRQYLNQRNEALDKGRYAEYVEADLSFHIAVAESCHNEVLLEMYKVVAEGLKAMLSQLILDTRHYEDNTAYHEAIFAAIQAGDSAEAKRQTICNLEAVAQIRIS</sequence>
<reference evidence="5" key="1">
    <citation type="submission" date="2020-06" db="EMBL/GenBank/DDBJ databases">
        <title>Paenibacillus sp. nov., isolated from soil.</title>
        <authorList>
            <person name="Seo Y.L."/>
        </authorList>
    </citation>
    <scope>NUCLEOTIDE SEQUENCE [LARGE SCALE GENOMIC DNA]</scope>
    <source>
        <strain evidence="5">JW14</strain>
    </source>
</reference>
<gene>
    <name evidence="5" type="ORF">HPT30_11980</name>
</gene>
<protein>
    <submittedName>
        <fullName evidence="5">FadR family transcriptional regulator</fullName>
    </submittedName>
</protein>
<dbReference type="InterPro" id="IPR036390">
    <property type="entry name" value="WH_DNA-bd_sf"/>
</dbReference>
<evidence type="ECO:0000313" key="5">
    <source>
        <dbReference type="EMBL" id="NUU61068.1"/>
    </source>
</evidence>
<accession>A0A850EJG1</accession>
<dbReference type="InterPro" id="IPR036388">
    <property type="entry name" value="WH-like_DNA-bd_sf"/>
</dbReference>
<dbReference type="InterPro" id="IPR000524">
    <property type="entry name" value="Tscrpt_reg_HTH_GntR"/>
</dbReference>
<feature type="domain" description="HTH gntR-type" evidence="4">
    <location>
        <begin position="30"/>
        <end position="98"/>
    </location>
</feature>
<dbReference type="SMART" id="SM00895">
    <property type="entry name" value="FCD"/>
    <property type="match status" value="1"/>
</dbReference>
<dbReference type="RefSeq" id="WP_175371620.1">
    <property type="nucleotide sequence ID" value="NZ_JABWCS010000206.1"/>
</dbReference>